<dbReference type="InterPro" id="IPR005379">
    <property type="entry name" value="FDM1-5/IDN2_XH"/>
</dbReference>
<dbReference type="EMBL" id="CAKKNE010000001">
    <property type="protein sequence ID" value="CAH0365943.1"/>
    <property type="molecule type" value="Genomic_DNA"/>
</dbReference>
<proteinExistence type="predicted"/>
<reference evidence="3" key="1">
    <citation type="submission" date="2021-11" db="EMBL/GenBank/DDBJ databases">
        <authorList>
            <consortium name="Genoscope - CEA"/>
            <person name="William W."/>
        </authorList>
    </citation>
    <scope>NUCLEOTIDE SEQUENCE</scope>
</reference>
<organism evidence="3 4">
    <name type="scientific">Pelagomonas calceolata</name>
    <dbReference type="NCBI Taxonomy" id="35677"/>
    <lineage>
        <taxon>Eukaryota</taxon>
        <taxon>Sar</taxon>
        <taxon>Stramenopiles</taxon>
        <taxon>Ochrophyta</taxon>
        <taxon>Pelagophyceae</taxon>
        <taxon>Pelagomonadales</taxon>
        <taxon>Pelagomonadaceae</taxon>
        <taxon>Pelagomonas</taxon>
    </lineage>
</organism>
<dbReference type="OrthoDB" id="1892195at2759"/>
<feature type="region of interest" description="Disordered" evidence="1">
    <location>
        <begin position="299"/>
        <end position="359"/>
    </location>
</feature>
<name>A0A8J2S8U7_9STRA</name>
<evidence type="ECO:0000259" key="2">
    <source>
        <dbReference type="Pfam" id="PF03469"/>
    </source>
</evidence>
<evidence type="ECO:0000313" key="4">
    <source>
        <dbReference type="Proteomes" id="UP000789595"/>
    </source>
</evidence>
<dbReference type="AlphaFoldDB" id="A0A8J2S8U7"/>
<dbReference type="PANTHER" id="PTHR21596:SF3">
    <property type="entry name" value="FACTOR OF DNA METHYLATION 1-RELATED"/>
    <property type="match status" value="1"/>
</dbReference>
<dbReference type="Proteomes" id="UP000789595">
    <property type="component" value="Unassembled WGS sequence"/>
</dbReference>
<feature type="compositionally biased region" description="Low complexity" evidence="1">
    <location>
        <begin position="317"/>
        <end position="335"/>
    </location>
</feature>
<keyword evidence="4" id="KW-1185">Reference proteome</keyword>
<dbReference type="InterPro" id="IPR045177">
    <property type="entry name" value="FDM1-5/IDN2"/>
</dbReference>
<dbReference type="Pfam" id="PF03469">
    <property type="entry name" value="XH"/>
    <property type="match status" value="1"/>
</dbReference>
<comment type="caution">
    <text evidence="3">The sequence shown here is derived from an EMBL/GenBank/DDBJ whole genome shotgun (WGS) entry which is preliminary data.</text>
</comment>
<accession>A0A8J2S8U7</accession>
<protein>
    <recommendedName>
        <fullName evidence="2">Factor of DNA methylation 1-5/IDN2 domain-containing protein</fullName>
    </recommendedName>
</protein>
<feature type="domain" description="Factor of DNA methylation 1-5/IDN2" evidence="2">
    <location>
        <begin position="190"/>
        <end position="278"/>
    </location>
</feature>
<sequence>MDSAAAPEDVVVAAETEEKPVKAVRIPTPEKDDANELLRLRADCARDVERACSSLRSTFEQRFAKEKAAHDRRWAETERKMRDDLETALQEASRRADDRYASEAARFELRRRASLQSTAPQESDLEATKAELDLAYATFEPTLEAQREAQKQLVAARKAAVEASKTNESIPIKVMGQLDVRRLTQRGMTMLQISELQERLRCHEFQPTRVIVDQNGEAKDVVDRDDPELVALRVEFGDVAVDEVVRCFRELDAWNPSGRYSVSVPWDPGSNEEMAPAQVIDRLAAPRRPSVQERTAAFISGRRAQQAPPPPARLHNRTQSSRAAAGGARQRSHSGLSERAAGLRQFFGWPESRGRTGSA</sequence>
<gene>
    <name evidence="3" type="ORF">PECAL_1P24080</name>
</gene>
<dbReference type="PANTHER" id="PTHR21596">
    <property type="entry name" value="RIBONUCLEASE P SUBUNIT P38"/>
    <property type="match status" value="1"/>
</dbReference>
<evidence type="ECO:0000313" key="3">
    <source>
        <dbReference type="EMBL" id="CAH0365943.1"/>
    </source>
</evidence>
<evidence type="ECO:0000256" key="1">
    <source>
        <dbReference type="SAM" id="MobiDB-lite"/>
    </source>
</evidence>